<accession>A0ACC2CFP2</accession>
<gene>
    <name evidence="1" type="ORF">O6H91_10G029200</name>
</gene>
<evidence type="ECO:0000313" key="2">
    <source>
        <dbReference type="Proteomes" id="UP001162992"/>
    </source>
</evidence>
<dbReference type="Proteomes" id="UP001162992">
    <property type="component" value="Chromosome 10"/>
</dbReference>
<sequence length="1207" mass="131710">MKKSLSKERKILRLALEAYPLRAADTSASHIHSIAVTKEGDSYLLYIGTNNGRLLLYAWKPSLVPPPPSVSLLSPSLAATDNFAAFQRNGASPLSMASPIQNRSNDAQSDSVASESSDSRQSPSASAIHSIPRQLEQAPFSPYSPSSAAGIASQLQSPPSASRSPSTHQTYSPASTSASSPLLKRTSPRPPSPSNPEFTRPLHSKAELESEQNYVPASPFSGLSSNDLNSSNLGAGIQTDTEIVLKAQRAIGRNPLQLLCPLPEASRIAVLSAGQVILLDLSSLSLVEKMAATKGASAMTRGLISRAHSAIATSKSTTLHGGGSYKSITEEPGELLLVSVKKKLLLFKVFPLELVKNKKSKGLSSDGSIALPTALLVKEMVTGVEGVLTMACLENSVFVGTQRELIMFSILDGHAIQLFSRPEESPWKPLLKPIPKDLEVLLLIDNVGIIVNQEGQPVGGSVFFGAIPDAIGQSPPYVLVLRQGVLDLFHSETGQKLQSLSFDATTGPHLVADNDDGSLLVVANASKICGLVRVPLDEQAKELLKKKEFEEAISLAKEGVMEGEETADERLAIVYAEAGFLQLFDLHFKEAIDNLLLSKIVEPAELFPFFPSLTFRWRALVPRKRYWGLHPPPQPLVLVIQNGLLAFQKGLLEPPIENNEKRENSLVGISSKRAASGDHFFTLASESFIRYWKVVRQSNLSPAVKEGVDTILMMLYIEVGASEELQQLAASANSCLLEEVESLLRGSGQLQALALLYESKQLWSSALDIWQKIVEDGPVEALPSTASALQSSRDNATGAKILSASQLAAASEAARLLEMTSDSSLVLQHLRWILKVDLDLGMRILSSTKRVVPLPPEDVLEILRFDETILYERYLQWHVLDQGSQNSRYHTELALSLGKSALDAINCEKTVSELENSGSLDLSQINDVICNCGRQSERADATGFKTQGQILSIAADAGYSQRKSFHVVSEVRGRLQRFLSMSNLYDTEAVLASICNTELWLEQAILYKKRGDEIPALRILALKLEDSEAAEKYCAELGRPNAYMQLVVFMLLDMYLKPGEGKDPMYGPAVRLLHSHGASLDPLQVLEALSPDMPLQLACQTLARMLQARVHYHREGQIVRNLSRAVNLDSRIARVEEKSRHVQITDESLCGSCGARIGTKLFALYPNDALACFKCLRRYGEFVCPVTGRNFEVLPAVRRLHDHGHVN</sequence>
<proteinExistence type="predicted"/>
<dbReference type="EMBL" id="CM055101">
    <property type="protein sequence ID" value="KAJ7540754.1"/>
    <property type="molecule type" value="Genomic_DNA"/>
</dbReference>
<organism evidence="1 2">
    <name type="scientific">Diphasiastrum complanatum</name>
    <name type="common">Issler's clubmoss</name>
    <name type="synonym">Lycopodium complanatum</name>
    <dbReference type="NCBI Taxonomy" id="34168"/>
    <lineage>
        <taxon>Eukaryota</taxon>
        <taxon>Viridiplantae</taxon>
        <taxon>Streptophyta</taxon>
        <taxon>Embryophyta</taxon>
        <taxon>Tracheophyta</taxon>
        <taxon>Lycopodiopsida</taxon>
        <taxon>Lycopodiales</taxon>
        <taxon>Lycopodiaceae</taxon>
        <taxon>Lycopodioideae</taxon>
        <taxon>Diphasiastrum</taxon>
    </lineage>
</organism>
<reference evidence="2" key="1">
    <citation type="journal article" date="2024" name="Proc. Natl. Acad. Sci. U.S.A.">
        <title>Extraordinary preservation of gene collinearity over three hundred million years revealed in homosporous lycophytes.</title>
        <authorList>
            <person name="Li C."/>
            <person name="Wickell D."/>
            <person name="Kuo L.Y."/>
            <person name="Chen X."/>
            <person name="Nie B."/>
            <person name="Liao X."/>
            <person name="Peng D."/>
            <person name="Ji J."/>
            <person name="Jenkins J."/>
            <person name="Williams M."/>
            <person name="Shu S."/>
            <person name="Plott C."/>
            <person name="Barry K."/>
            <person name="Rajasekar S."/>
            <person name="Grimwood J."/>
            <person name="Han X."/>
            <person name="Sun S."/>
            <person name="Hou Z."/>
            <person name="He W."/>
            <person name="Dai G."/>
            <person name="Sun C."/>
            <person name="Schmutz J."/>
            <person name="Leebens-Mack J.H."/>
            <person name="Li F.W."/>
            <person name="Wang L."/>
        </authorList>
    </citation>
    <scope>NUCLEOTIDE SEQUENCE [LARGE SCALE GENOMIC DNA]</scope>
    <source>
        <strain evidence="2">cv. PW_Plant_1</strain>
    </source>
</reference>
<evidence type="ECO:0000313" key="1">
    <source>
        <dbReference type="EMBL" id="KAJ7540754.1"/>
    </source>
</evidence>
<comment type="caution">
    <text evidence="1">The sequence shown here is derived from an EMBL/GenBank/DDBJ whole genome shotgun (WGS) entry which is preliminary data.</text>
</comment>
<keyword evidence="2" id="KW-1185">Reference proteome</keyword>
<name>A0ACC2CFP2_DIPCM</name>
<protein>
    <submittedName>
        <fullName evidence="1">Uncharacterized protein</fullName>
    </submittedName>
</protein>